<feature type="region of interest" description="Disordered" evidence="1">
    <location>
        <begin position="163"/>
        <end position="190"/>
    </location>
</feature>
<accession>M1DJY3</accession>
<dbReference type="PaxDb" id="4113-PGSC0003DMT400090231"/>
<feature type="compositionally biased region" description="Low complexity" evidence="1">
    <location>
        <begin position="168"/>
        <end position="181"/>
    </location>
</feature>
<dbReference type="EnsemblPlants" id="PGSC0003DMT400090231">
    <property type="protein sequence ID" value="PGSC0003DMT400090231"/>
    <property type="gene ID" value="PGSC0003DMG400039802"/>
</dbReference>
<dbReference type="Proteomes" id="UP000011115">
    <property type="component" value="Unassembled WGS sequence"/>
</dbReference>
<sequence>MKDDISAHKHLPGEAMHDTWWRFNQKLKKCPNHGLIERHLKQDFFRSLNYVTKHVANVVCGGSFMTKPFTESMQLMDEVSKNNRAWYTRDAEVGYLGFTFELSAEQRKREEERDQDMSHMRTQIDLLTKHIVASSEKVNAVGPPNMYKDQDIDLDEEAKYLGNQRGFQNYNSGNQGYNSGNAGRNYSREG</sequence>
<dbReference type="InParanoid" id="M1DJY3"/>
<reference evidence="2" key="2">
    <citation type="submission" date="2015-06" db="UniProtKB">
        <authorList>
            <consortium name="EnsemblPlants"/>
        </authorList>
    </citation>
    <scope>IDENTIFICATION</scope>
    <source>
        <strain evidence="2">DM1-3 516 R44</strain>
    </source>
</reference>
<dbReference type="Gramene" id="PGSC0003DMT400090231">
    <property type="protein sequence ID" value="PGSC0003DMT400090231"/>
    <property type="gene ID" value="PGSC0003DMG400039802"/>
</dbReference>
<dbReference type="HOGENOM" id="CLU_033598_2_0_1"/>
<keyword evidence="3" id="KW-1185">Reference proteome</keyword>
<proteinExistence type="predicted"/>
<evidence type="ECO:0000256" key="1">
    <source>
        <dbReference type="SAM" id="MobiDB-lite"/>
    </source>
</evidence>
<organism evidence="2 3">
    <name type="scientific">Solanum tuberosum</name>
    <name type="common">Potato</name>
    <dbReference type="NCBI Taxonomy" id="4113"/>
    <lineage>
        <taxon>Eukaryota</taxon>
        <taxon>Viridiplantae</taxon>
        <taxon>Streptophyta</taxon>
        <taxon>Embryophyta</taxon>
        <taxon>Tracheophyta</taxon>
        <taxon>Spermatophyta</taxon>
        <taxon>Magnoliopsida</taxon>
        <taxon>eudicotyledons</taxon>
        <taxon>Gunneridae</taxon>
        <taxon>Pentapetalae</taxon>
        <taxon>asterids</taxon>
        <taxon>lamiids</taxon>
        <taxon>Solanales</taxon>
        <taxon>Solanaceae</taxon>
        <taxon>Solanoideae</taxon>
        <taxon>Solaneae</taxon>
        <taxon>Solanum</taxon>
    </lineage>
</organism>
<name>M1DJY3_SOLTU</name>
<dbReference type="OMA" id="DISAHKH"/>
<dbReference type="AlphaFoldDB" id="M1DJY3"/>
<evidence type="ECO:0000313" key="2">
    <source>
        <dbReference type="EnsemblPlants" id="PGSC0003DMT400090231"/>
    </source>
</evidence>
<protein>
    <submittedName>
        <fullName evidence="2">Integrase core domain containing protein</fullName>
    </submittedName>
</protein>
<evidence type="ECO:0000313" key="3">
    <source>
        <dbReference type="Proteomes" id="UP000011115"/>
    </source>
</evidence>
<reference evidence="3" key="1">
    <citation type="journal article" date="2011" name="Nature">
        <title>Genome sequence and analysis of the tuber crop potato.</title>
        <authorList>
            <consortium name="The Potato Genome Sequencing Consortium"/>
        </authorList>
    </citation>
    <scope>NUCLEOTIDE SEQUENCE [LARGE SCALE GENOMIC DNA]</scope>
    <source>
        <strain evidence="3">cv. DM1-3 516 R44</strain>
    </source>
</reference>